<dbReference type="AlphaFoldDB" id="A0A834TQG1"/>
<protein>
    <submittedName>
        <fullName evidence="1">Reverse transcriptase</fullName>
    </submittedName>
</protein>
<dbReference type="GO" id="GO:0003964">
    <property type="term" value="F:RNA-directed DNA polymerase activity"/>
    <property type="evidence" value="ECO:0007669"/>
    <property type="project" value="UniProtKB-KW"/>
</dbReference>
<comment type="caution">
    <text evidence="1">The sequence shown here is derived from an EMBL/GenBank/DDBJ whole genome shotgun (WGS) entry which is preliminary data.</text>
</comment>
<gene>
    <name evidence="1" type="ORF">G2W53_016400</name>
</gene>
<dbReference type="EMBL" id="JAAIUW010000006">
    <property type="protein sequence ID" value="KAF7825236.1"/>
    <property type="molecule type" value="Genomic_DNA"/>
</dbReference>
<sequence length="165" mass="19432">MKTDGAEEDLIFEHTELTVLSPSSGVLTELKRKRRRIVLEEQMEHSKEADLEALEERRDKTRTSQLMYQRKMIQPYEKLVHPRMFQESDLVLKAAEHIIMGIHAIKFTPKWEGPFKVKKFTPKWEGPFKVKKVYNSDYCILENPSSRKEIAPINFKFDILSLNPL</sequence>
<reference evidence="1" key="1">
    <citation type="submission" date="2020-09" db="EMBL/GenBank/DDBJ databases">
        <title>Genome-Enabled Discovery of Anthraquinone Biosynthesis in Senna tora.</title>
        <authorList>
            <person name="Kang S.-H."/>
            <person name="Pandey R.P."/>
            <person name="Lee C.-M."/>
            <person name="Sim J.-S."/>
            <person name="Jeong J.-T."/>
            <person name="Choi B.-S."/>
            <person name="Jung M."/>
            <person name="Ginzburg D."/>
            <person name="Zhao K."/>
            <person name="Won S.Y."/>
            <person name="Oh T.-J."/>
            <person name="Yu Y."/>
            <person name="Kim N.-H."/>
            <person name="Lee O.R."/>
            <person name="Lee T.-H."/>
            <person name="Bashyal P."/>
            <person name="Kim T.-S."/>
            <person name="Lee W.-H."/>
            <person name="Kawkins C."/>
            <person name="Kim C.-K."/>
            <person name="Kim J.S."/>
            <person name="Ahn B.O."/>
            <person name="Rhee S.Y."/>
            <person name="Sohng J.K."/>
        </authorList>
    </citation>
    <scope>NUCLEOTIDE SEQUENCE</scope>
    <source>
        <tissue evidence="1">Leaf</tissue>
    </source>
</reference>
<proteinExistence type="predicted"/>
<accession>A0A834TQG1</accession>
<keyword evidence="2" id="KW-1185">Reference proteome</keyword>
<keyword evidence="1" id="KW-0548">Nucleotidyltransferase</keyword>
<evidence type="ECO:0000313" key="2">
    <source>
        <dbReference type="Proteomes" id="UP000634136"/>
    </source>
</evidence>
<keyword evidence="1" id="KW-0808">Transferase</keyword>
<evidence type="ECO:0000313" key="1">
    <source>
        <dbReference type="EMBL" id="KAF7825236.1"/>
    </source>
</evidence>
<dbReference type="OrthoDB" id="1637540at2759"/>
<name>A0A834TQG1_9FABA</name>
<dbReference type="Proteomes" id="UP000634136">
    <property type="component" value="Unassembled WGS sequence"/>
</dbReference>
<keyword evidence="1" id="KW-0695">RNA-directed DNA polymerase</keyword>
<organism evidence="1 2">
    <name type="scientific">Senna tora</name>
    <dbReference type="NCBI Taxonomy" id="362788"/>
    <lineage>
        <taxon>Eukaryota</taxon>
        <taxon>Viridiplantae</taxon>
        <taxon>Streptophyta</taxon>
        <taxon>Embryophyta</taxon>
        <taxon>Tracheophyta</taxon>
        <taxon>Spermatophyta</taxon>
        <taxon>Magnoliopsida</taxon>
        <taxon>eudicotyledons</taxon>
        <taxon>Gunneridae</taxon>
        <taxon>Pentapetalae</taxon>
        <taxon>rosids</taxon>
        <taxon>fabids</taxon>
        <taxon>Fabales</taxon>
        <taxon>Fabaceae</taxon>
        <taxon>Caesalpinioideae</taxon>
        <taxon>Cassia clade</taxon>
        <taxon>Senna</taxon>
    </lineage>
</organism>